<dbReference type="InterPro" id="IPR025711">
    <property type="entry name" value="PepSY"/>
</dbReference>
<feature type="compositionally biased region" description="Low complexity" evidence="1">
    <location>
        <begin position="37"/>
        <end position="46"/>
    </location>
</feature>
<accession>A0A1G8PAA0</accession>
<dbReference type="RefSeq" id="WP_051470610.1">
    <property type="nucleotide sequence ID" value="NZ_FNDT01000031.1"/>
</dbReference>
<feature type="chain" id="PRO_5011535070" evidence="2">
    <location>
        <begin position="35"/>
        <end position="194"/>
    </location>
</feature>
<feature type="compositionally biased region" description="Acidic residues" evidence="1">
    <location>
        <begin position="176"/>
        <end position="186"/>
    </location>
</feature>
<feature type="region of interest" description="Disordered" evidence="1">
    <location>
        <begin position="37"/>
        <end position="69"/>
    </location>
</feature>
<name>A0A1G8PAA0_9MICC</name>
<proteinExistence type="predicted"/>
<organism evidence="4 5">
    <name type="scientific">Arthrobacter subterraneus</name>
    <dbReference type="NCBI Taxonomy" id="335973"/>
    <lineage>
        <taxon>Bacteria</taxon>
        <taxon>Bacillati</taxon>
        <taxon>Actinomycetota</taxon>
        <taxon>Actinomycetes</taxon>
        <taxon>Micrococcales</taxon>
        <taxon>Micrococcaceae</taxon>
        <taxon>Arthrobacter</taxon>
    </lineage>
</organism>
<evidence type="ECO:0000259" key="3">
    <source>
        <dbReference type="Pfam" id="PF03413"/>
    </source>
</evidence>
<dbReference type="OrthoDB" id="4955348at2"/>
<dbReference type="Proteomes" id="UP000199258">
    <property type="component" value="Unassembled WGS sequence"/>
</dbReference>
<dbReference type="Pfam" id="PF03413">
    <property type="entry name" value="PepSY"/>
    <property type="match status" value="1"/>
</dbReference>
<dbReference type="EMBL" id="FNDT01000031">
    <property type="protein sequence ID" value="SDI89443.1"/>
    <property type="molecule type" value="Genomic_DNA"/>
</dbReference>
<evidence type="ECO:0000256" key="2">
    <source>
        <dbReference type="SAM" id="SignalP"/>
    </source>
</evidence>
<keyword evidence="5" id="KW-1185">Reference proteome</keyword>
<evidence type="ECO:0000313" key="4">
    <source>
        <dbReference type="EMBL" id="SDI89443.1"/>
    </source>
</evidence>
<evidence type="ECO:0000313" key="5">
    <source>
        <dbReference type="Proteomes" id="UP000199258"/>
    </source>
</evidence>
<dbReference type="STRING" id="335973.SAMN04488693_13116"/>
<reference evidence="4 5" key="1">
    <citation type="submission" date="2016-10" db="EMBL/GenBank/DDBJ databases">
        <authorList>
            <person name="de Groot N.N."/>
        </authorList>
    </citation>
    <scope>NUCLEOTIDE SEQUENCE [LARGE SCALE GENOMIC DNA]</scope>
    <source>
        <strain evidence="4 5">NP_1H</strain>
    </source>
</reference>
<keyword evidence="2" id="KW-0732">Signal</keyword>
<protein>
    <submittedName>
        <fullName evidence="4">Peptidase propeptide and YPEB domain-containing protein</fullName>
    </submittedName>
</protein>
<dbReference type="Gene3D" id="3.10.450.40">
    <property type="match status" value="1"/>
</dbReference>
<evidence type="ECO:0000256" key="1">
    <source>
        <dbReference type="SAM" id="MobiDB-lite"/>
    </source>
</evidence>
<sequence length="194" mass="19287">MNTTPKNKKMLVGSLAGLALLGGTAVVGLTAANAATVPAPAPVEANQDANETDEKQEPKLNGSITVPESATELSEADESAQYADLATIDTKAAEDAALASVSGASVVSSELGDENGSLVYEVTVKDGAGALTEVKVDAGNATVLDTEAGDDEGSEGAEDEAGETGETADDQNGSDNEADGEQDDAQEAAATGTK</sequence>
<gene>
    <name evidence="4" type="ORF">SAMN04488693_13116</name>
</gene>
<feature type="signal peptide" evidence="2">
    <location>
        <begin position="1"/>
        <end position="34"/>
    </location>
</feature>
<feature type="domain" description="PepSY" evidence="3">
    <location>
        <begin position="91"/>
        <end position="147"/>
    </location>
</feature>
<feature type="compositionally biased region" description="Acidic residues" evidence="1">
    <location>
        <begin position="147"/>
        <end position="169"/>
    </location>
</feature>
<feature type="region of interest" description="Disordered" evidence="1">
    <location>
        <begin position="139"/>
        <end position="194"/>
    </location>
</feature>
<dbReference type="AlphaFoldDB" id="A0A1G8PAA0"/>